<organism evidence="1 2">
    <name type="scientific">Gossypium barbadense</name>
    <name type="common">Sea Island cotton</name>
    <name type="synonym">Hibiscus barbadensis</name>
    <dbReference type="NCBI Taxonomy" id="3634"/>
    <lineage>
        <taxon>Eukaryota</taxon>
        <taxon>Viridiplantae</taxon>
        <taxon>Streptophyta</taxon>
        <taxon>Embryophyta</taxon>
        <taxon>Tracheophyta</taxon>
        <taxon>Spermatophyta</taxon>
        <taxon>Magnoliopsida</taxon>
        <taxon>eudicotyledons</taxon>
        <taxon>Gunneridae</taxon>
        <taxon>Pentapetalae</taxon>
        <taxon>rosids</taxon>
        <taxon>malvids</taxon>
        <taxon>Malvales</taxon>
        <taxon>Malvaceae</taxon>
        <taxon>Malvoideae</taxon>
        <taxon>Gossypium</taxon>
    </lineage>
</organism>
<reference evidence="1 2" key="1">
    <citation type="submission" date="2015-01" db="EMBL/GenBank/DDBJ databases">
        <title>Genome of allotetraploid Gossypium barbadense reveals genomic plasticity and fiber elongation in cotton evolution.</title>
        <authorList>
            <person name="Chen X."/>
            <person name="Liu X."/>
            <person name="Zhao B."/>
            <person name="Zheng H."/>
            <person name="Hu Y."/>
            <person name="Lu G."/>
            <person name="Yang C."/>
            <person name="Chen J."/>
            <person name="Shan C."/>
            <person name="Zhang L."/>
            <person name="Zhou Y."/>
            <person name="Wang L."/>
            <person name="Guo W."/>
            <person name="Bai Y."/>
            <person name="Ruan J."/>
            <person name="Shangguan X."/>
            <person name="Mao Y."/>
            <person name="Jiang J."/>
            <person name="Zhu Y."/>
            <person name="Lei J."/>
            <person name="Kang H."/>
            <person name="Chen S."/>
            <person name="He X."/>
            <person name="Wang R."/>
            <person name="Wang Y."/>
            <person name="Chen J."/>
            <person name="Wang L."/>
            <person name="Yu S."/>
            <person name="Wang B."/>
            <person name="Wei J."/>
            <person name="Song S."/>
            <person name="Lu X."/>
            <person name="Gao Z."/>
            <person name="Gu W."/>
            <person name="Deng X."/>
            <person name="Ma D."/>
            <person name="Wang S."/>
            <person name="Liang W."/>
            <person name="Fang L."/>
            <person name="Cai C."/>
            <person name="Zhu X."/>
            <person name="Zhou B."/>
            <person name="Zhang Y."/>
            <person name="Chen Z."/>
            <person name="Xu S."/>
            <person name="Zhu R."/>
            <person name="Wang S."/>
            <person name="Zhang T."/>
            <person name="Zhao G."/>
        </authorList>
    </citation>
    <scope>NUCLEOTIDE SEQUENCE [LARGE SCALE GENOMIC DNA]</scope>
    <source>
        <strain evidence="2">cv. Xinhai21</strain>
        <tissue evidence="1">Leaf</tissue>
    </source>
</reference>
<evidence type="ECO:0000313" key="1">
    <source>
        <dbReference type="EMBL" id="PPR92849.1"/>
    </source>
</evidence>
<evidence type="ECO:0000313" key="2">
    <source>
        <dbReference type="Proteomes" id="UP000239757"/>
    </source>
</evidence>
<dbReference type="Proteomes" id="UP000239757">
    <property type="component" value="Unassembled WGS sequence"/>
</dbReference>
<name>A0A2P5WP27_GOSBA</name>
<accession>A0A2P5WP27</accession>
<sequence>MMNTRGKTKATVPASKWWKILGVTLSSDPTLATRHSCLQLFLEQIDRLKLLHFERVRQQSAQNDGIEAYLERICKHFHISPPNVAPHDPDLRSDADN</sequence>
<gene>
    <name evidence="1" type="ORF">GOBAR_AA27824</name>
</gene>
<protein>
    <submittedName>
        <fullName evidence="1">Uncharacterized protein</fullName>
    </submittedName>
</protein>
<dbReference type="EMBL" id="KZ666934">
    <property type="protein sequence ID" value="PPR92849.1"/>
    <property type="molecule type" value="Genomic_DNA"/>
</dbReference>
<dbReference type="AlphaFoldDB" id="A0A2P5WP27"/>
<proteinExistence type="predicted"/>